<dbReference type="PANTHER" id="PTHR43031:SF7">
    <property type="entry name" value="NITRIC OXIDE REDUCTASE FLRD-NAD(+) REDUCTASE"/>
    <property type="match status" value="1"/>
</dbReference>
<evidence type="ECO:0000313" key="3">
    <source>
        <dbReference type="Proteomes" id="UP000712673"/>
    </source>
</evidence>
<dbReference type="InterPro" id="IPR036873">
    <property type="entry name" value="Rhodanese-like_dom_sf"/>
</dbReference>
<dbReference type="Pfam" id="PF00581">
    <property type="entry name" value="Rhodanese"/>
    <property type="match status" value="1"/>
</dbReference>
<reference evidence="2" key="1">
    <citation type="submission" date="2019-03" db="EMBL/GenBank/DDBJ databases">
        <title>Lake Tanganyika Metagenome-Assembled Genomes (MAGs).</title>
        <authorList>
            <person name="Tran P."/>
        </authorList>
    </citation>
    <scope>NUCLEOTIDE SEQUENCE</scope>
    <source>
        <strain evidence="2">K_DeepCast_65m_m2_066</strain>
    </source>
</reference>
<organism evidence="2 3">
    <name type="scientific">Tectimicrobiota bacterium</name>
    <dbReference type="NCBI Taxonomy" id="2528274"/>
    <lineage>
        <taxon>Bacteria</taxon>
        <taxon>Pseudomonadati</taxon>
        <taxon>Nitrospinota/Tectimicrobiota group</taxon>
        <taxon>Candidatus Tectimicrobiota</taxon>
    </lineage>
</organism>
<dbReference type="PANTHER" id="PTHR43031">
    <property type="entry name" value="FAD-DEPENDENT OXIDOREDUCTASE"/>
    <property type="match status" value="1"/>
</dbReference>
<evidence type="ECO:0000259" key="1">
    <source>
        <dbReference type="PROSITE" id="PS50206"/>
    </source>
</evidence>
<proteinExistence type="predicted"/>
<dbReference type="Proteomes" id="UP000712673">
    <property type="component" value="Unassembled WGS sequence"/>
</dbReference>
<dbReference type="SUPFAM" id="SSF52821">
    <property type="entry name" value="Rhodanese/Cell cycle control phosphatase"/>
    <property type="match status" value="2"/>
</dbReference>
<dbReference type="CDD" id="cd00158">
    <property type="entry name" value="RHOD"/>
    <property type="match status" value="1"/>
</dbReference>
<protein>
    <recommendedName>
        <fullName evidence="1">Rhodanese domain-containing protein</fullName>
    </recommendedName>
</protein>
<comment type="caution">
    <text evidence="2">The sequence shown here is derived from an EMBL/GenBank/DDBJ whole genome shotgun (WGS) entry which is preliminary data.</text>
</comment>
<dbReference type="EMBL" id="VGLS01000578">
    <property type="protein sequence ID" value="MBM3225447.1"/>
    <property type="molecule type" value="Genomic_DNA"/>
</dbReference>
<accession>A0A938B1X9</accession>
<feature type="domain" description="Rhodanese" evidence="1">
    <location>
        <begin position="174"/>
        <end position="201"/>
    </location>
</feature>
<gene>
    <name evidence="2" type="ORF">FJZ47_16820</name>
</gene>
<evidence type="ECO:0000313" key="2">
    <source>
        <dbReference type="EMBL" id="MBM3225447.1"/>
    </source>
</evidence>
<dbReference type="SMART" id="SM00450">
    <property type="entry name" value="RHOD"/>
    <property type="match status" value="1"/>
</dbReference>
<dbReference type="InterPro" id="IPR050229">
    <property type="entry name" value="GlpE_sulfurtransferase"/>
</dbReference>
<dbReference type="PROSITE" id="PS50206">
    <property type="entry name" value="RHODANESE_3"/>
    <property type="match status" value="2"/>
</dbReference>
<dbReference type="InterPro" id="IPR001763">
    <property type="entry name" value="Rhodanese-like_dom"/>
</dbReference>
<feature type="domain" description="Rhodanese" evidence="1">
    <location>
        <begin position="51"/>
        <end position="141"/>
    </location>
</feature>
<dbReference type="AlphaFoldDB" id="A0A938B1X9"/>
<sequence>MLSSEKAFIWPVGWITMHGMAGAEETMSTTERRAPMAQSITPAELKHLLETQATCACIDVRDAGEYNSTHIPGCSLVPRRELEFRMQRLVPYAGTPVMVCDDDGRRATRAAATLERMGYRQVRVLEGGINRWTTMGYGTEWGVNVPSKDFGEKMEVVHHVPTMRPEELHARQQRGDKIIILDSRTPEEHRRATIPGSRSAPGG</sequence>
<name>A0A938B1X9_UNCTE</name>
<dbReference type="Gene3D" id="3.40.250.10">
    <property type="entry name" value="Rhodanese-like domain"/>
    <property type="match status" value="2"/>
</dbReference>